<proteinExistence type="predicted"/>
<dbReference type="PANTHER" id="PTHR24171">
    <property type="entry name" value="ANKYRIN REPEAT DOMAIN-CONTAINING PROTEIN 39-RELATED"/>
    <property type="match status" value="1"/>
</dbReference>
<feature type="compositionally biased region" description="Basic and acidic residues" evidence="4">
    <location>
        <begin position="80"/>
        <end position="89"/>
    </location>
</feature>
<reference evidence="5 6" key="1">
    <citation type="submission" date="2019-10" db="EMBL/GenBank/DDBJ databases">
        <authorList>
            <person name="Palmer J.M."/>
        </authorList>
    </citation>
    <scope>NUCLEOTIDE SEQUENCE [LARGE SCALE GENOMIC DNA]</scope>
    <source>
        <strain evidence="5 6">TWF506</strain>
    </source>
</reference>
<feature type="region of interest" description="Disordered" evidence="4">
    <location>
        <begin position="1"/>
        <end position="101"/>
    </location>
</feature>
<dbReference type="PROSITE" id="PS50297">
    <property type="entry name" value="ANK_REP_REGION"/>
    <property type="match status" value="1"/>
</dbReference>
<keyword evidence="2 3" id="KW-0040">ANK repeat</keyword>
<name>A0AAN8NQI5_9PEZI</name>
<dbReference type="SUPFAM" id="SSF48403">
    <property type="entry name" value="Ankyrin repeat"/>
    <property type="match status" value="1"/>
</dbReference>
<dbReference type="EMBL" id="JAVHJM010000003">
    <property type="protein sequence ID" value="KAK6516278.1"/>
    <property type="molecule type" value="Genomic_DNA"/>
</dbReference>
<dbReference type="PROSITE" id="PS50088">
    <property type="entry name" value="ANK_REPEAT"/>
    <property type="match status" value="1"/>
</dbReference>
<feature type="region of interest" description="Disordered" evidence="4">
    <location>
        <begin position="244"/>
        <end position="264"/>
    </location>
</feature>
<dbReference type="Gene3D" id="1.25.40.20">
    <property type="entry name" value="Ankyrin repeat-containing domain"/>
    <property type="match status" value="1"/>
</dbReference>
<protein>
    <recommendedName>
        <fullName evidence="7">Ankyrin repeat protein</fullName>
    </recommendedName>
</protein>
<feature type="repeat" description="ANK" evidence="3">
    <location>
        <begin position="902"/>
        <end position="934"/>
    </location>
</feature>
<keyword evidence="6" id="KW-1185">Reference proteome</keyword>
<organism evidence="5 6">
    <name type="scientific">Arthrobotrys conoides</name>
    <dbReference type="NCBI Taxonomy" id="74498"/>
    <lineage>
        <taxon>Eukaryota</taxon>
        <taxon>Fungi</taxon>
        <taxon>Dikarya</taxon>
        <taxon>Ascomycota</taxon>
        <taxon>Pezizomycotina</taxon>
        <taxon>Orbiliomycetes</taxon>
        <taxon>Orbiliales</taxon>
        <taxon>Orbiliaceae</taxon>
        <taxon>Arthrobotrys</taxon>
    </lineage>
</organism>
<comment type="caution">
    <text evidence="5">The sequence shown here is derived from an EMBL/GenBank/DDBJ whole genome shotgun (WGS) entry which is preliminary data.</text>
</comment>
<gene>
    <name evidence="5" type="ORF">TWF506_006187</name>
</gene>
<feature type="compositionally biased region" description="Polar residues" evidence="4">
    <location>
        <begin position="146"/>
        <end position="169"/>
    </location>
</feature>
<evidence type="ECO:0000313" key="6">
    <source>
        <dbReference type="Proteomes" id="UP001307849"/>
    </source>
</evidence>
<sequence length="1100" mass="123291">MEERTPLSGAAASAYEQIQQANSDRRAKMHKMVYEEAPKGPYTDSGSNGVAQALSSDIDFPLHDDIDMAPGIQAVPKNPSNRDPEEERPPPPPPEHLESNVNSRIEHIDGVDFQRHFGQLKVSGKETASKDGANTAVYTYEVAARTGTSSKRNENSSKNQTTDSRSSKGGSLDMSWTRKMERAYKHISSLSETSTAPNAHRGVESVGKRQSSINPPNIEVCATEDLGEQLGYDMVEQLGHENKPRAFNESPTMQSQSFPEGPESDFSIHKVLAPDKNPFADIEAGQLGFVNYLFEKAYNEIKSGSADAAKPYIERLRLIDRTERVICALEDEYYGKIIVNGVTKLQNNDLSSALDILEELKAPALLKYKEILRQEIANYLHRIAVGYINRSEYKEAFQAISKLEAQLKTWEGGNGRSVSTAQSRNQGANPAAGVRVDRQPQHLRDLVGNHIKSKAITHTEAGEYPQAVALLRFLDGFSYDRERVEICRVLAWGFLKAAEAAIQKENLEFVWTNIFRTDIICNVADSWPDYLLPNHGDLVQTVFQLSEGGRSAQKLAIDSMYMVPLSGSSSRGGVLRRLGKRRVARTREIIDARTTVLQRVRMIYERRFLLELENSNLHSAFQALSDLERFWRLPEQEPRRQSLNSSTLELKIVPTANMRTVQEFLVSRQRTFDIILPEKNGRSLIDNKPMPTGADGLQTGNTLGFVYYLTRAEVSFFEKRDLEKAHFWCQKAIAIADGNIPSWASKSDALYLLARIFERKGMPLDADYYYSLIPSFEKYDQWRIYGNPAMVLRQNGHNPRLDRGKLSLSDDGILDIFDRVTQDFPHGITNSADHKSLDALIRAVYADDVFWSIGELEVSRPSSNEKVFDGPFLHVLATKSPLEYLRIALHNPWVDIEQTDQNRNTALHRAAKIWNKEKVSLLIRSGANIKASNLKGDTPLHTMLAFTPGVKLENADIPGTLSQLFADETVAIKSAAYLLNIRNSVGQNPLDVLKASLVKELEAPQSHTEIGYLKRFADAWEYISKLGGCPSAYKTDTIFNLPAQHEKKLRGAHLGGGSGTAATLNRPARSVARERIPYIPEKITPKEKETTKKKKRFGIF</sequence>
<feature type="compositionally biased region" description="Polar residues" evidence="4">
    <location>
        <begin position="249"/>
        <end position="258"/>
    </location>
</feature>
<feature type="compositionally biased region" description="Polar residues" evidence="4">
    <location>
        <begin position="44"/>
        <end position="55"/>
    </location>
</feature>
<evidence type="ECO:0000313" key="5">
    <source>
        <dbReference type="EMBL" id="KAK6516278.1"/>
    </source>
</evidence>
<evidence type="ECO:0000256" key="1">
    <source>
        <dbReference type="ARBA" id="ARBA00022737"/>
    </source>
</evidence>
<feature type="region of interest" description="Disordered" evidence="4">
    <location>
        <begin position="414"/>
        <end position="434"/>
    </location>
</feature>
<dbReference type="Proteomes" id="UP001307849">
    <property type="component" value="Unassembled WGS sequence"/>
</dbReference>
<feature type="compositionally biased region" description="Polar residues" evidence="4">
    <location>
        <begin position="416"/>
        <end position="428"/>
    </location>
</feature>
<dbReference type="InterPro" id="IPR036770">
    <property type="entry name" value="Ankyrin_rpt-contain_sf"/>
</dbReference>
<feature type="region of interest" description="Disordered" evidence="4">
    <location>
        <begin position="146"/>
        <end position="175"/>
    </location>
</feature>
<keyword evidence="1" id="KW-0677">Repeat</keyword>
<dbReference type="AlphaFoldDB" id="A0AAN8NQI5"/>
<evidence type="ECO:0000256" key="2">
    <source>
        <dbReference type="ARBA" id="ARBA00023043"/>
    </source>
</evidence>
<evidence type="ECO:0000256" key="4">
    <source>
        <dbReference type="SAM" id="MobiDB-lite"/>
    </source>
</evidence>
<evidence type="ECO:0000256" key="3">
    <source>
        <dbReference type="PROSITE-ProRule" id="PRU00023"/>
    </source>
</evidence>
<evidence type="ECO:0008006" key="7">
    <source>
        <dbReference type="Google" id="ProtNLM"/>
    </source>
</evidence>
<accession>A0AAN8NQI5</accession>
<dbReference type="InterPro" id="IPR002110">
    <property type="entry name" value="Ankyrin_rpt"/>
</dbReference>